<keyword evidence="2" id="KW-0378">Hydrolase</keyword>
<dbReference type="InterPro" id="IPR023801">
    <property type="entry name" value="His_deacetylse_dom"/>
</dbReference>
<organism evidence="4 5">
    <name type="scientific">Ferrimonas marina</name>
    <dbReference type="NCBI Taxonomy" id="299255"/>
    <lineage>
        <taxon>Bacteria</taxon>
        <taxon>Pseudomonadati</taxon>
        <taxon>Pseudomonadota</taxon>
        <taxon>Gammaproteobacteria</taxon>
        <taxon>Alteromonadales</taxon>
        <taxon>Ferrimonadaceae</taxon>
        <taxon>Ferrimonas</taxon>
    </lineage>
</organism>
<dbReference type="EMBL" id="FQXG01000002">
    <property type="protein sequence ID" value="SHH28217.1"/>
    <property type="molecule type" value="Genomic_DNA"/>
</dbReference>
<dbReference type="PRINTS" id="PR01270">
    <property type="entry name" value="HDASUPER"/>
</dbReference>
<dbReference type="PANTHER" id="PTHR10625">
    <property type="entry name" value="HISTONE DEACETYLASE HDAC1-RELATED"/>
    <property type="match status" value="1"/>
</dbReference>
<evidence type="ECO:0000313" key="4">
    <source>
        <dbReference type="EMBL" id="SHH28217.1"/>
    </source>
</evidence>
<dbReference type="InterPro" id="IPR037138">
    <property type="entry name" value="His_deacetylse_dom_sf"/>
</dbReference>
<dbReference type="Proteomes" id="UP000184268">
    <property type="component" value="Unassembled WGS sequence"/>
</dbReference>
<evidence type="ECO:0000256" key="2">
    <source>
        <dbReference type="ARBA" id="ARBA00022801"/>
    </source>
</evidence>
<dbReference type="PANTHER" id="PTHR10625:SF19">
    <property type="entry name" value="HISTONE DEACETYLASE 12"/>
    <property type="match status" value="1"/>
</dbReference>
<evidence type="ECO:0000259" key="3">
    <source>
        <dbReference type="Pfam" id="PF00850"/>
    </source>
</evidence>
<dbReference type="AlphaFoldDB" id="A0A1M5RPF3"/>
<sequence>MHCVYHPIYSQLVLPARHRYPISKYGRLHQALHQQGWLPPELEHQPSPVTLEQLSQVHCPDYIEAFCSDQLPSRAMRRIGFPWSDTLVQRTLLSCGGSYLTAQLALEHGRACHLSGGYHHAHRDFGSGFCVFNDLVLAARLMQQHHGVERVLIFDCDVHQGDGSAALALGDDSLITVSLHCQNNFPARKQPSDVDIPLDPGIDDAHYLATLDQVLPWVLDLYRPDLVIYDAGVDIHGDDALGHLAVTTEGLRRRDRRVFHACQQRQIPLAAVIGGGYADRHQDLTERHLQLFAAGREVD</sequence>
<dbReference type="RefSeq" id="WP_067658974.1">
    <property type="nucleotide sequence ID" value="NZ_FQXG01000002.1"/>
</dbReference>
<proteinExistence type="inferred from homology"/>
<dbReference type="InterPro" id="IPR000286">
    <property type="entry name" value="HDACs"/>
</dbReference>
<dbReference type="CDD" id="cd09993">
    <property type="entry name" value="HDAC_classIV"/>
    <property type="match status" value="1"/>
</dbReference>
<gene>
    <name evidence="4" type="ORF">SAMN02745129_1700</name>
</gene>
<name>A0A1M5RPF3_9GAMM</name>
<dbReference type="STRING" id="299255.SAMN02745129_1700"/>
<dbReference type="SUPFAM" id="SSF52768">
    <property type="entry name" value="Arginase/deacetylase"/>
    <property type="match status" value="1"/>
</dbReference>
<comment type="similarity">
    <text evidence="1">Belongs to the histone deacetylase family.</text>
</comment>
<dbReference type="GO" id="GO:0040029">
    <property type="term" value="P:epigenetic regulation of gene expression"/>
    <property type="evidence" value="ECO:0007669"/>
    <property type="project" value="TreeGrafter"/>
</dbReference>
<dbReference type="Pfam" id="PF00850">
    <property type="entry name" value="Hist_deacetyl"/>
    <property type="match status" value="1"/>
</dbReference>
<dbReference type="GO" id="GO:0004407">
    <property type="term" value="F:histone deacetylase activity"/>
    <property type="evidence" value="ECO:0007669"/>
    <property type="project" value="InterPro"/>
</dbReference>
<dbReference type="OrthoDB" id="9808367at2"/>
<dbReference type="InterPro" id="IPR044150">
    <property type="entry name" value="HDAC_classIV"/>
</dbReference>
<dbReference type="Gene3D" id="3.40.800.20">
    <property type="entry name" value="Histone deacetylase domain"/>
    <property type="match status" value="1"/>
</dbReference>
<dbReference type="GO" id="GO:0016787">
    <property type="term" value="F:hydrolase activity"/>
    <property type="evidence" value="ECO:0007669"/>
    <property type="project" value="UniProtKB-KW"/>
</dbReference>
<feature type="domain" description="Histone deacetylase" evidence="3">
    <location>
        <begin position="23"/>
        <end position="281"/>
    </location>
</feature>
<protein>
    <submittedName>
        <fullName evidence="4">Acetoin utilization deacetylase AcuC</fullName>
    </submittedName>
</protein>
<dbReference type="InterPro" id="IPR023696">
    <property type="entry name" value="Ureohydrolase_dom_sf"/>
</dbReference>
<evidence type="ECO:0000256" key="1">
    <source>
        <dbReference type="ARBA" id="ARBA00005947"/>
    </source>
</evidence>
<keyword evidence="5" id="KW-1185">Reference proteome</keyword>
<accession>A0A1M5RPF3</accession>
<evidence type="ECO:0000313" key="5">
    <source>
        <dbReference type="Proteomes" id="UP000184268"/>
    </source>
</evidence>
<reference evidence="4 5" key="1">
    <citation type="submission" date="2016-11" db="EMBL/GenBank/DDBJ databases">
        <authorList>
            <person name="Jaros S."/>
            <person name="Januszkiewicz K."/>
            <person name="Wedrychowicz H."/>
        </authorList>
    </citation>
    <scope>NUCLEOTIDE SEQUENCE [LARGE SCALE GENOMIC DNA]</scope>
    <source>
        <strain evidence="4 5">DSM 16917</strain>
    </source>
</reference>